<keyword evidence="7" id="KW-1185">Reference proteome</keyword>
<feature type="region of interest" description="Disordered" evidence="3">
    <location>
        <begin position="96"/>
        <end position="135"/>
    </location>
</feature>
<dbReference type="InterPro" id="IPR001202">
    <property type="entry name" value="WW_dom"/>
</dbReference>
<dbReference type="SUPFAM" id="SSF54928">
    <property type="entry name" value="RNA-binding domain, RBD"/>
    <property type="match status" value="1"/>
</dbReference>
<dbReference type="PANTHER" id="PTHR48027">
    <property type="entry name" value="HETEROGENEOUS NUCLEAR RIBONUCLEOPROTEIN 87F-RELATED"/>
    <property type="match status" value="1"/>
</dbReference>
<dbReference type="Pfam" id="PF00397">
    <property type="entry name" value="WW"/>
    <property type="match status" value="1"/>
</dbReference>
<dbReference type="Gene3D" id="2.20.70.10">
    <property type="match status" value="1"/>
</dbReference>
<reference evidence="6 7" key="1">
    <citation type="submission" date="2016-02" db="EMBL/GenBank/DDBJ databases">
        <title>Genome analysis of coral dinoflagellate symbionts highlights evolutionary adaptations to a symbiotic lifestyle.</title>
        <authorList>
            <person name="Aranda M."/>
            <person name="Li Y."/>
            <person name="Liew Y.J."/>
            <person name="Baumgarten S."/>
            <person name="Simakov O."/>
            <person name="Wilson M."/>
            <person name="Piel J."/>
            <person name="Ashoor H."/>
            <person name="Bougouffa S."/>
            <person name="Bajic V.B."/>
            <person name="Ryu T."/>
            <person name="Ravasi T."/>
            <person name="Bayer T."/>
            <person name="Micklem G."/>
            <person name="Kim H."/>
            <person name="Bhak J."/>
            <person name="Lajeunesse T.C."/>
            <person name="Voolstra C.R."/>
        </authorList>
    </citation>
    <scope>NUCLEOTIDE SEQUENCE [LARGE SCALE GENOMIC DNA]</scope>
    <source>
        <strain evidence="6 7">CCMP2467</strain>
    </source>
</reference>
<name>A0A1Q9D031_SYMMI</name>
<organism evidence="6 7">
    <name type="scientific">Symbiodinium microadriaticum</name>
    <name type="common">Dinoflagellate</name>
    <name type="synonym">Zooxanthella microadriatica</name>
    <dbReference type="NCBI Taxonomy" id="2951"/>
    <lineage>
        <taxon>Eukaryota</taxon>
        <taxon>Sar</taxon>
        <taxon>Alveolata</taxon>
        <taxon>Dinophyceae</taxon>
        <taxon>Suessiales</taxon>
        <taxon>Symbiodiniaceae</taxon>
        <taxon>Symbiodinium</taxon>
    </lineage>
</organism>
<dbReference type="CDD" id="cd00201">
    <property type="entry name" value="WW"/>
    <property type="match status" value="1"/>
</dbReference>
<keyword evidence="1 2" id="KW-0694">RNA-binding</keyword>
<feature type="domain" description="RRM" evidence="5">
    <location>
        <begin position="805"/>
        <end position="885"/>
    </location>
</feature>
<evidence type="ECO:0000259" key="5">
    <source>
        <dbReference type="PROSITE" id="PS50102"/>
    </source>
</evidence>
<dbReference type="InterPro" id="IPR000504">
    <property type="entry name" value="RRM_dom"/>
</dbReference>
<dbReference type="SMART" id="SM00456">
    <property type="entry name" value="WW"/>
    <property type="match status" value="1"/>
</dbReference>
<dbReference type="SUPFAM" id="SSF51045">
    <property type="entry name" value="WW domain"/>
    <property type="match status" value="1"/>
</dbReference>
<evidence type="ECO:0000259" key="4">
    <source>
        <dbReference type="PROSITE" id="PS50020"/>
    </source>
</evidence>
<protein>
    <submittedName>
        <fullName evidence="6">CUGBP Elav-like family member 1-B</fullName>
    </submittedName>
</protein>
<evidence type="ECO:0000313" key="7">
    <source>
        <dbReference type="Proteomes" id="UP000186817"/>
    </source>
</evidence>
<dbReference type="SMART" id="SM00360">
    <property type="entry name" value="RRM"/>
    <property type="match status" value="2"/>
</dbReference>
<feature type="compositionally biased region" description="Low complexity" evidence="3">
    <location>
        <begin position="108"/>
        <end position="125"/>
    </location>
</feature>
<evidence type="ECO:0000256" key="3">
    <source>
        <dbReference type="SAM" id="MobiDB-lite"/>
    </source>
</evidence>
<feature type="domain" description="WW" evidence="4">
    <location>
        <begin position="899"/>
        <end position="932"/>
    </location>
</feature>
<dbReference type="GO" id="GO:0003723">
    <property type="term" value="F:RNA binding"/>
    <property type="evidence" value="ECO:0007669"/>
    <property type="project" value="UniProtKB-UniRule"/>
</dbReference>
<accession>A0A1Q9D031</accession>
<evidence type="ECO:0000256" key="2">
    <source>
        <dbReference type="PROSITE-ProRule" id="PRU00176"/>
    </source>
</evidence>
<dbReference type="AlphaFoldDB" id="A0A1Q9D031"/>
<dbReference type="Gene3D" id="3.30.70.330">
    <property type="match status" value="2"/>
</dbReference>
<sequence length="1182" mass="128573">MPALWQSGHHGTELARDLEQCFPGRHRFEKAEFKPFEGFGLQELERRSVTDTVLNWAPEAVSYAPHCLARESREMITGAEPVEPRRVEFKMGSINNNNNHHNHNRYLSNGTSNGNGNDSSGASAAETWGEEGTPGKKTLRNYKMAMWEREAEMRNYGEPASEGAIAAYAGVKYAIAAGVRGGALYAIAKRQDYREKRMIISDYADCNPLQNTMAKVYCDLSCVEDAVKRGDAQILSSIGTLNRNILSEMKGFFDHYVSEIFTRLTHIEDKSSHESSQLKQALDTYAKAEIGAVNSNGKQIIGAMNKQHSAMNKNLGTAAKQTPARQIFDLTHEEHKVLAEKIDGVNTNIAATSDAIDKLDVDLHRSARSAIDHFQKWHQALAGNQTLVQKREAGSWGRVSGTLFQMQGASDESAPAVVDQVRARRVMGLPGRRMKTMQRSDYNRSLSPARLATDLHIEAQLVEFDKIMLLAVQCDGVEVTGGPVYLLYRPDVRVWIVDPALQAYRDMLVDGGLARHATEAAAAEITALVSSAVSRSVETVTLDEEEVPDEVVQLFQAFRPADVPASVSALLAQRAVRTDELWDALASFYLVQDLRQRHDMHGLARSGQQDAQLMAAAWARDWDVQWEESRVVILLSCFKVAGATLGAAFAERANLALEALAPIPDPCRSLVRGAGWATWSQAYRTSTASWVLVKGAAHLLQLPDSICEVEAVICSAAEGAKPSVRQLHKGELVRPACTETLSVEGLATPNFWAAHAGAVLAVSPGEDVARTLTRPLIASRFSEQHDGLDSNSISAKRKAGAMSDSKVFLGCIPNHVDEEALKEECEKQGTIKEFFYMMDQVGTDRGWAFVTYEDETEAAVAVAMFNGQQIFAGSARPLQCKFANEKITKIEGTVFEAPTKAVTPWQEFTTPEGKPYYYNSVTKETRWEKPAELGGQTAAAAGAPALPGAAAGSSTTGQLALTQAALPAMQGGNGPPGANIFVFHVPINWTDDDFNAHFSPFGQIVSAKIHVDPVTKASKGFGFCSYLSTQAATMAIKGMNGFDTKQGKFLKVTIKKGEEQYNPDAVSAQNVPVQTGATSTTPAIVGVQPTVAMGVDSSTLASAASSGKLVKASPTQPPAPLALPGTRTQPPARPANPDQEAERAVLREVFSSRWQRLVRCERFCQPAMWRNVKEAEQTSTAS</sequence>
<dbReference type="EMBL" id="LSRX01000809">
    <property type="protein sequence ID" value="OLP88517.1"/>
    <property type="molecule type" value="Genomic_DNA"/>
</dbReference>
<dbReference type="PROSITE" id="PS01159">
    <property type="entry name" value="WW_DOMAIN_1"/>
    <property type="match status" value="1"/>
</dbReference>
<dbReference type="Pfam" id="PF00076">
    <property type="entry name" value="RRM_1"/>
    <property type="match status" value="2"/>
</dbReference>
<feature type="domain" description="RRM" evidence="5">
    <location>
        <begin position="978"/>
        <end position="1057"/>
    </location>
</feature>
<evidence type="ECO:0000256" key="1">
    <source>
        <dbReference type="ARBA" id="ARBA00022884"/>
    </source>
</evidence>
<comment type="caution">
    <text evidence="6">The sequence shown here is derived from an EMBL/GenBank/DDBJ whole genome shotgun (WGS) entry which is preliminary data.</text>
</comment>
<feature type="region of interest" description="Disordered" evidence="3">
    <location>
        <begin position="1106"/>
        <end position="1141"/>
    </location>
</feature>
<dbReference type="PROSITE" id="PS50020">
    <property type="entry name" value="WW_DOMAIN_2"/>
    <property type="match status" value="1"/>
</dbReference>
<dbReference type="Proteomes" id="UP000186817">
    <property type="component" value="Unassembled WGS sequence"/>
</dbReference>
<proteinExistence type="predicted"/>
<evidence type="ECO:0000313" key="6">
    <source>
        <dbReference type="EMBL" id="OLP88517.1"/>
    </source>
</evidence>
<gene>
    <name evidence="6" type="primary">cugbp1-b</name>
    <name evidence="6" type="ORF">AK812_SmicGene30139</name>
</gene>
<dbReference type="PROSITE" id="PS50102">
    <property type="entry name" value="RRM"/>
    <property type="match status" value="2"/>
</dbReference>
<dbReference type="CDD" id="cd12362">
    <property type="entry name" value="RRM3_CELF1-6"/>
    <property type="match status" value="1"/>
</dbReference>
<dbReference type="CDD" id="cd00590">
    <property type="entry name" value="RRM_SF"/>
    <property type="match status" value="1"/>
</dbReference>
<dbReference type="InterPro" id="IPR052462">
    <property type="entry name" value="SLIRP/GR-RBP-like"/>
</dbReference>
<dbReference type="InterPro" id="IPR035979">
    <property type="entry name" value="RBD_domain_sf"/>
</dbReference>
<dbReference type="OrthoDB" id="410044at2759"/>
<dbReference type="InterPro" id="IPR036020">
    <property type="entry name" value="WW_dom_sf"/>
</dbReference>
<dbReference type="InterPro" id="IPR012677">
    <property type="entry name" value="Nucleotide-bd_a/b_plait_sf"/>
</dbReference>